<dbReference type="PANTHER" id="PTHR38459">
    <property type="entry name" value="PROPHAGE BACTOPRENOL-LINKED GLUCOSE TRANSLOCASE HOMOLOG"/>
    <property type="match status" value="1"/>
</dbReference>
<accession>A0A127JX78</accession>
<evidence type="ECO:0000256" key="1">
    <source>
        <dbReference type="ARBA" id="ARBA00004141"/>
    </source>
</evidence>
<dbReference type="PANTHER" id="PTHR38459:SF1">
    <property type="entry name" value="PROPHAGE BACTOPRENOL-LINKED GLUCOSE TRANSLOCASE HOMOLOG"/>
    <property type="match status" value="1"/>
</dbReference>
<evidence type="ECO:0000256" key="2">
    <source>
        <dbReference type="ARBA" id="ARBA00009399"/>
    </source>
</evidence>
<keyword evidence="3 6" id="KW-0812">Transmembrane</keyword>
<evidence type="ECO:0000256" key="6">
    <source>
        <dbReference type="SAM" id="Phobius"/>
    </source>
</evidence>
<sequence length="125" mass="13543">MLAQFARFGLVGVANTLVGSGLILLLAWQGVDPYLANILGYVTGTLLSFALNARWTFGSRMSADHLARFLLVIVAAYVINLLVLALTLGLGWGALASQLPAMVCFTVANFLGQRYFTFREQEQTA</sequence>
<evidence type="ECO:0000259" key="7">
    <source>
        <dbReference type="Pfam" id="PF04138"/>
    </source>
</evidence>
<feature type="transmembrane region" description="Helical" evidence="6">
    <location>
        <begin position="65"/>
        <end position="86"/>
    </location>
</feature>
<protein>
    <recommendedName>
        <fullName evidence="7">GtrA/DPMS transmembrane domain-containing protein</fullName>
    </recommendedName>
</protein>
<evidence type="ECO:0000313" key="9">
    <source>
        <dbReference type="Proteomes" id="UP000070433"/>
    </source>
</evidence>
<evidence type="ECO:0000256" key="3">
    <source>
        <dbReference type="ARBA" id="ARBA00022692"/>
    </source>
</evidence>
<dbReference type="Pfam" id="PF04138">
    <property type="entry name" value="GtrA_DPMS_TM"/>
    <property type="match status" value="1"/>
</dbReference>
<dbReference type="GO" id="GO:0005886">
    <property type="term" value="C:plasma membrane"/>
    <property type="evidence" value="ECO:0007669"/>
    <property type="project" value="TreeGrafter"/>
</dbReference>
<reference evidence="8 9" key="1">
    <citation type="journal article" date="2014" name="Int. J. Syst. Evol. Microbiol.">
        <title>Ramlibacter solisilvae sp. nov., isolated from forest soil, and emended description of the genus Ramlibacter.</title>
        <authorList>
            <person name="Lee H.J."/>
            <person name="Lee S.H."/>
            <person name="Lee S.S."/>
            <person name="Lee J.S."/>
            <person name="Kim Y."/>
            <person name="Kim S.C."/>
            <person name="Jeon C.O."/>
        </authorList>
    </citation>
    <scope>NUCLEOTIDE SEQUENCE [LARGE SCALE GENOMIC DNA]</scope>
    <source>
        <strain evidence="8 9">5-10</strain>
    </source>
</reference>
<feature type="domain" description="GtrA/DPMS transmembrane" evidence="7">
    <location>
        <begin position="7"/>
        <end position="118"/>
    </location>
</feature>
<proteinExistence type="inferred from homology"/>
<dbReference type="InterPro" id="IPR007267">
    <property type="entry name" value="GtrA_DPMS_TM"/>
</dbReference>
<organism evidence="8 9">
    <name type="scientific">Ramlibacter tataouinensis</name>
    <dbReference type="NCBI Taxonomy" id="94132"/>
    <lineage>
        <taxon>Bacteria</taxon>
        <taxon>Pseudomonadati</taxon>
        <taxon>Pseudomonadota</taxon>
        <taxon>Betaproteobacteria</taxon>
        <taxon>Burkholderiales</taxon>
        <taxon>Comamonadaceae</taxon>
        <taxon>Ramlibacter</taxon>
    </lineage>
</organism>
<keyword evidence="4 6" id="KW-1133">Transmembrane helix</keyword>
<feature type="transmembrane region" description="Helical" evidence="6">
    <location>
        <begin position="7"/>
        <end position="28"/>
    </location>
</feature>
<dbReference type="EMBL" id="CP010951">
    <property type="protein sequence ID" value="AMO24608.1"/>
    <property type="molecule type" value="Genomic_DNA"/>
</dbReference>
<comment type="similarity">
    <text evidence="2">Belongs to the GtrA family.</text>
</comment>
<dbReference type="GO" id="GO:0000271">
    <property type="term" value="P:polysaccharide biosynthetic process"/>
    <property type="evidence" value="ECO:0007669"/>
    <property type="project" value="InterPro"/>
</dbReference>
<keyword evidence="5 6" id="KW-0472">Membrane</keyword>
<feature type="transmembrane region" description="Helical" evidence="6">
    <location>
        <begin position="92"/>
        <end position="111"/>
    </location>
</feature>
<evidence type="ECO:0000313" key="8">
    <source>
        <dbReference type="EMBL" id="AMO24608.1"/>
    </source>
</evidence>
<dbReference type="InterPro" id="IPR051401">
    <property type="entry name" value="GtrA_CellWall_Glycosyl"/>
</dbReference>
<keyword evidence="9" id="KW-1185">Reference proteome</keyword>
<dbReference type="AlphaFoldDB" id="A0A127JX78"/>
<dbReference type="Proteomes" id="UP000070433">
    <property type="component" value="Chromosome"/>
</dbReference>
<feature type="transmembrane region" description="Helical" evidence="6">
    <location>
        <begin position="34"/>
        <end position="53"/>
    </location>
</feature>
<evidence type="ECO:0000256" key="5">
    <source>
        <dbReference type="ARBA" id="ARBA00023136"/>
    </source>
</evidence>
<name>A0A127JX78_9BURK</name>
<evidence type="ECO:0000256" key="4">
    <source>
        <dbReference type="ARBA" id="ARBA00022989"/>
    </source>
</evidence>
<comment type="subcellular location">
    <subcellularLocation>
        <location evidence="1">Membrane</location>
        <topology evidence="1">Multi-pass membrane protein</topology>
    </subcellularLocation>
</comment>
<gene>
    <name evidence="8" type="ORF">UC35_19440</name>
</gene>